<evidence type="ECO:0000256" key="1">
    <source>
        <dbReference type="ARBA" id="ARBA00004651"/>
    </source>
</evidence>
<dbReference type="InterPro" id="IPR003838">
    <property type="entry name" value="ABC3_permease_C"/>
</dbReference>
<evidence type="ECO:0000256" key="6">
    <source>
        <dbReference type="ARBA" id="ARBA00038076"/>
    </source>
</evidence>
<keyword evidence="3 7" id="KW-0812">Transmembrane</keyword>
<comment type="similarity">
    <text evidence="6">Belongs to the ABC-4 integral membrane protein family.</text>
</comment>
<evidence type="ECO:0000256" key="3">
    <source>
        <dbReference type="ARBA" id="ARBA00022692"/>
    </source>
</evidence>
<evidence type="ECO:0000259" key="8">
    <source>
        <dbReference type="Pfam" id="PF02687"/>
    </source>
</evidence>
<keyword evidence="11" id="KW-1185">Reference proteome</keyword>
<dbReference type="PATRIC" id="fig|1629550.3.peg.465"/>
<feature type="domain" description="ABC3 transporter permease C-terminal" evidence="8">
    <location>
        <begin position="293"/>
        <end position="406"/>
    </location>
</feature>
<accession>A0A0M3DIZ6</accession>
<feature type="transmembrane region" description="Helical" evidence="7">
    <location>
        <begin position="334"/>
        <end position="359"/>
    </location>
</feature>
<feature type="domain" description="MacB-like periplasmic core" evidence="9">
    <location>
        <begin position="22"/>
        <end position="255"/>
    </location>
</feature>
<evidence type="ECO:0008006" key="12">
    <source>
        <dbReference type="Google" id="ProtNLM"/>
    </source>
</evidence>
<organism evidence="10 11">
    <name type="scientific">Paraclostridium benzoelyticum</name>
    <dbReference type="NCBI Taxonomy" id="1629550"/>
    <lineage>
        <taxon>Bacteria</taxon>
        <taxon>Bacillati</taxon>
        <taxon>Bacillota</taxon>
        <taxon>Clostridia</taxon>
        <taxon>Peptostreptococcales</taxon>
        <taxon>Peptostreptococcaceae</taxon>
        <taxon>Paraclostridium</taxon>
    </lineage>
</organism>
<comment type="caution">
    <text evidence="10">The sequence shown here is derived from an EMBL/GenBank/DDBJ whole genome shotgun (WGS) entry which is preliminary data.</text>
</comment>
<evidence type="ECO:0000256" key="4">
    <source>
        <dbReference type="ARBA" id="ARBA00022989"/>
    </source>
</evidence>
<name>A0A0M3DIZ6_9FIRM</name>
<evidence type="ECO:0000256" key="2">
    <source>
        <dbReference type="ARBA" id="ARBA00022475"/>
    </source>
</evidence>
<gene>
    <name evidence="10" type="ORF">VN21_04940</name>
</gene>
<dbReference type="RefSeq" id="WP_046822318.1">
    <property type="nucleotide sequence ID" value="NZ_LBBT01000112.1"/>
</dbReference>
<evidence type="ECO:0000256" key="5">
    <source>
        <dbReference type="ARBA" id="ARBA00023136"/>
    </source>
</evidence>
<evidence type="ECO:0000256" key="7">
    <source>
        <dbReference type="SAM" id="Phobius"/>
    </source>
</evidence>
<dbReference type="InterPro" id="IPR025857">
    <property type="entry name" value="MacB_PCD"/>
</dbReference>
<dbReference type="EMBL" id="LBBT01000112">
    <property type="protein sequence ID" value="KKY02116.1"/>
    <property type="molecule type" value="Genomic_DNA"/>
</dbReference>
<protein>
    <recommendedName>
        <fullName evidence="12">ABC transporter permease</fullName>
    </recommendedName>
</protein>
<reference evidence="10 11" key="1">
    <citation type="submission" date="2015-04" db="EMBL/GenBank/DDBJ databases">
        <title>Microcin producing Clostridium sp. JC272T.</title>
        <authorList>
            <person name="Jyothsna T."/>
            <person name="Sasikala C."/>
            <person name="Ramana C."/>
        </authorList>
    </citation>
    <scope>NUCLEOTIDE SEQUENCE [LARGE SCALE GENOMIC DNA]</scope>
    <source>
        <strain evidence="10 11">JC272</strain>
    </source>
</reference>
<dbReference type="Pfam" id="PF02687">
    <property type="entry name" value="FtsX"/>
    <property type="match status" value="1"/>
</dbReference>
<comment type="subcellular location">
    <subcellularLocation>
        <location evidence="1">Cell membrane</location>
        <topology evidence="1">Multi-pass membrane protein</topology>
    </subcellularLocation>
</comment>
<keyword evidence="4 7" id="KW-1133">Transmembrane helix</keyword>
<dbReference type="Pfam" id="PF12704">
    <property type="entry name" value="MacB_PCD"/>
    <property type="match status" value="1"/>
</dbReference>
<proteinExistence type="inferred from homology"/>
<evidence type="ECO:0000313" key="10">
    <source>
        <dbReference type="EMBL" id="KKY02116.1"/>
    </source>
</evidence>
<feature type="transmembrane region" description="Helical" evidence="7">
    <location>
        <begin position="21"/>
        <end position="42"/>
    </location>
</feature>
<feature type="transmembrane region" description="Helical" evidence="7">
    <location>
        <begin position="289"/>
        <end position="314"/>
    </location>
</feature>
<sequence length="412" mass="45167">MSIENLIKSSLLSLKANKLRVFLTMIGIIIGISSVVVVLSIGDGLKAQVSKTTGKVNANKVTVSFYSENPEADLSSVEPFIENDIYDLKHIDGVEKVEKPKEQESFGFGDGLYGEVNFLDRHTSVAATAYDDDSESMSLIPAQKSDKVEHGRYFEKSDIKNDVIVLTYQNAKKLFDDPKLAVGKAINLNGTMFEVIGVQEKAESLFASNEDLIQKASIDRINELQNKNNGNEITSLDVFISPGYDFDVVSEQVKEMLQENHPEIHGTYDVFNPGSITEAFTKIISSITMFITLITAISLFVGGIGVMNIMYVSVTERKREIGIRRAIGATPNSIMLQFLFEAMFVTLIGGLLGILIGFVLSQIAGMFMPFKPVVTIKTFIGASATSVIVGIIFGIIPAYKASRLDPIKAIYN</sequence>
<dbReference type="GO" id="GO:0005886">
    <property type="term" value="C:plasma membrane"/>
    <property type="evidence" value="ECO:0007669"/>
    <property type="project" value="UniProtKB-SubCell"/>
</dbReference>
<dbReference type="PANTHER" id="PTHR30572">
    <property type="entry name" value="MEMBRANE COMPONENT OF TRANSPORTER-RELATED"/>
    <property type="match status" value="1"/>
</dbReference>
<keyword evidence="2" id="KW-1003">Cell membrane</keyword>
<dbReference type="Proteomes" id="UP000034407">
    <property type="component" value="Unassembled WGS sequence"/>
</dbReference>
<feature type="transmembrane region" description="Helical" evidence="7">
    <location>
        <begin position="379"/>
        <end position="399"/>
    </location>
</feature>
<dbReference type="AlphaFoldDB" id="A0A0M3DIZ6"/>
<dbReference type="GO" id="GO:0022857">
    <property type="term" value="F:transmembrane transporter activity"/>
    <property type="evidence" value="ECO:0007669"/>
    <property type="project" value="TreeGrafter"/>
</dbReference>
<keyword evidence="5 7" id="KW-0472">Membrane</keyword>
<evidence type="ECO:0000259" key="9">
    <source>
        <dbReference type="Pfam" id="PF12704"/>
    </source>
</evidence>
<evidence type="ECO:0000313" key="11">
    <source>
        <dbReference type="Proteomes" id="UP000034407"/>
    </source>
</evidence>
<dbReference type="PANTHER" id="PTHR30572:SF4">
    <property type="entry name" value="ABC TRANSPORTER PERMEASE YTRF"/>
    <property type="match status" value="1"/>
</dbReference>
<dbReference type="OrthoDB" id="9770036at2"/>
<dbReference type="InterPro" id="IPR050250">
    <property type="entry name" value="Macrolide_Exporter_MacB"/>
</dbReference>